<keyword evidence="8" id="KW-0175">Coiled coil</keyword>
<protein>
    <submittedName>
        <fullName evidence="14">NBS-LRR type disease resistance protein</fullName>
    </submittedName>
</protein>
<dbReference type="InterPro" id="IPR041118">
    <property type="entry name" value="Rx_N"/>
</dbReference>
<evidence type="ECO:0000256" key="4">
    <source>
        <dbReference type="ARBA" id="ARBA00022737"/>
    </source>
</evidence>
<evidence type="ECO:0000256" key="8">
    <source>
        <dbReference type="ARBA" id="ARBA00023054"/>
    </source>
</evidence>
<dbReference type="Proteomes" id="UP000011115">
    <property type="component" value="Unassembled WGS sequence"/>
</dbReference>
<dbReference type="InterPro" id="IPR044974">
    <property type="entry name" value="Disease_R_plants"/>
</dbReference>
<dbReference type="InterPro" id="IPR042197">
    <property type="entry name" value="Apaf_helical"/>
</dbReference>
<evidence type="ECO:0000256" key="3">
    <source>
        <dbReference type="ARBA" id="ARBA00022614"/>
    </source>
</evidence>
<dbReference type="GO" id="GO:0031234">
    <property type="term" value="C:extrinsic component of cytoplasmic side of plasma membrane"/>
    <property type="evidence" value="ECO:0007669"/>
    <property type="project" value="EnsemblPlants"/>
</dbReference>
<dbReference type="STRING" id="4113.M1BL12"/>
<dbReference type="Gene3D" id="1.20.5.4130">
    <property type="match status" value="1"/>
</dbReference>
<dbReference type="eggNOG" id="KOG4658">
    <property type="taxonomic scope" value="Eukaryota"/>
</dbReference>
<evidence type="ECO:0000259" key="10">
    <source>
        <dbReference type="Pfam" id="PF00931"/>
    </source>
</evidence>
<evidence type="ECO:0000259" key="11">
    <source>
        <dbReference type="Pfam" id="PF18052"/>
    </source>
</evidence>
<keyword evidence="15" id="KW-1185">Reference proteome</keyword>
<dbReference type="InterPro" id="IPR038005">
    <property type="entry name" value="RX-like_CC"/>
</dbReference>
<reference evidence="14" key="2">
    <citation type="submission" date="2015-06" db="UniProtKB">
        <authorList>
            <consortium name="EnsemblPlants"/>
        </authorList>
    </citation>
    <scope>IDENTIFICATION</scope>
    <source>
        <strain evidence="14">DM1-3 516 R44</strain>
    </source>
</reference>
<dbReference type="OMA" id="CHIWITV"/>
<feature type="domain" description="Disease resistance N-terminal" evidence="11">
    <location>
        <begin position="7"/>
        <end position="90"/>
    </location>
</feature>
<dbReference type="Gene3D" id="3.80.10.10">
    <property type="entry name" value="Ribonuclease Inhibitor"/>
    <property type="match status" value="1"/>
</dbReference>
<keyword evidence="6" id="KW-0611">Plant defense</keyword>
<dbReference type="OrthoDB" id="598235at2759"/>
<dbReference type="FunFam" id="3.40.50.300:FF:001091">
    <property type="entry name" value="Probable disease resistance protein At1g61300"/>
    <property type="match status" value="1"/>
</dbReference>
<evidence type="ECO:0000259" key="12">
    <source>
        <dbReference type="Pfam" id="PF23559"/>
    </source>
</evidence>
<dbReference type="AlphaFoldDB" id="M1BL12"/>
<evidence type="ECO:0000256" key="1">
    <source>
        <dbReference type="ARBA" id="ARBA00004170"/>
    </source>
</evidence>
<dbReference type="Gramene" id="PGSC0003DMT400047578">
    <property type="protein sequence ID" value="PGSC0003DMT400047578"/>
    <property type="gene ID" value="PGSC0003DMG400018490"/>
</dbReference>
<evidence type="ECO:0000256" key="6">
    <source>
        <dbReference type="ARBA" id="ARBA00022821"/>
    </source>
</evidence>
<comment type="subcellular location">
    <subcellularLocation>
        <location evidence="1">Membrane</location>
        <topology evidence="1">Peripheral membrane protein</topology>
    </subcellularLocation>
</comment>
<keyword evidence="4" id="KW-0677">Repeat</keyword>
<reference evidence="15" key="1">
    <citation type="journal article" date="2011" name="Nature">
        <title>Genome sequence and analysis of the tuber crop potato.</title>
        <authorList>
            <consortium name="The Potato Genome Sequencing Consortium"/>
        </authorList>
    </citation>
    <scope>NUCLEOTIDE SEQUENCE [LARGE SCALE GENOMIC DNA]</scope>
    <source>
        <strain evidence="15">cv. DM1-3 516 R44</strain>
    </source>
</reference>
<evidence type="ECO:0000256" key="7">
    <source>
        <dbReference type="ARBA" id="ARBA00022840"/>
    </source>
</evidence>
<dbReference type="InterPro" id="IPR055414">
    <property type="entry name" value="LRR_R13L4/SHOC2-like"/>
</dbReference>
<dbReference type="Gene3D" id="1.10.8.430">
    <property type="entry name" value="Helical domain of apoptotic protease-activating factors"/>
    <property type="match status" value="1"/>
</dbReference>
<dbReference type="GO" id="GO:0051607">
    <property type="term" value="P:defense response to virus"/>
    <property type="evidence" value="ECO:0007669"/>
    <property type="project" value="UniProtKB-ARBA"/>
</dbReference>
<organism evidence="14 15">
    <name type="scientific">Solanum tuberosum</name>
    <name type="common">Potato</name>
    <dbReference type="NCBI Taxonomy" id="4113"/>
    <lineage>
        <taxon>Eukaryota</taxon>
        <taxon>Viridiplantae</taxon>
        <taxon>Streptophyta</taxon>
        <taxon>Embryophyta</taxon>
        <taxon>Tracheophyta</taxon>
        <taxon>Spermatophyta</taxon>
        <taxon>Magnoliopsida</taxon>
        <taxon>eudicotyledons</taxon>
        <taxon>Gunneridae</taxon>
        <taxon>Pentapetalae</taxon>
        <taxon>asterids</taxon>
        <taxon>lamiids</taxon>
        <taxon>Solanales</taxon>
        <taxon>Solanaceae</taxon>
        <taxon>Solanoideae</taxon>
        <taxon>Solaneae</taxon>
        <taxon>Solanum</taxon>
    </lineage>
</organism>
<dbReference type="CDD" id="cd14798">
    <property type="entry name" value="RX-CC_like"/>
    <property type="match status" value="1"/>
</dbReference>
<feature type="domain" description="Disease resistance protein winged helix" evidence="12">
    <location>
        <begin position="439"/>
        <end position="509"/>
    </location>
</feature>
<dbReference type="InterPro" id="IPR002182">
    <property type="entry name" value="NB-ARC"/>
</dbReference>
<dbReference type="PANTHER" id="PTHR23155:SF1205">
    <property type="entry name" value="DISEASE RESISTANCE PROTEIN RPM1"/>
    <property type="match status" value="1"/>
</dbReference>
<dbReference type="InterPro" id="IPR032675">
    <property type="entry name" value="LRR_dom_sf"/>
</dbReference>
<dbReference type="Pfam" id="PF23598">
    <property type="entry name" value="LRR_14"/>
    <property type="match status" value="1"/>
</dbReference>
<evidence type="ECO:0000313" key="15">
    <source>
        <dbReference type="Proteomes" id="UP000011115"/>
    </source>
</evidence>
<dbReference type="Pfam" id="PF23559">
    <property type="entry name" value="WHD_DRP"/>
    <property type="match status" value="1"/>
</dbReference>
<dbReference type="Pfam" id="PF00931">
    <property type="entry name" value="NB-ARC"/>
    <property type="match status" value="1"/>
</dbReference>
<dbReference type="InterPro" id="IPR027417">
    <property type="entry name" value="P-loop_NTPase"/>
</dbReference>
<dbReference type="InterPro" id="IPR036388">
    <property type="entry name" value="WH-like_DNA-bd_sf"/>
</dbReference>
<dbReference type="FunFam" id="1.10.10.10:FF:000322">
    <property type="entry name" value="Probable disease resistance protein At1g63360"/>
    <property type="match status" value="1"/>
</dbReference>
<dbReference type="ExpressionAtlas" id="M1BL12">
    <property type="expression patterns" value="baseline"/>
</dbReference>
<evidence type="ECO:0000256" key="9">
    <source>
        <dbReference type="ARBA" id="ARBA00023136"/>
    </source>
</evidence>
<dbReference type="PaxDb" id="4113-PGSC0003DMT400047578"/>
<keyword evidence="5" id="KW-0547">Nucleotide-binding</keyword>
<evidence type="ECO:0000313" key="14">
    <source>
        <dbReference type="EnsemblPlants" id="PGSC0003DMT400047578"/>
    </source>
</evidence>
<dbReference type="InParanoid" id="M1BL12"/>
<dbReference type="PRINTS" id="PR00364">
    <property type="entry name" value="DISEASERSIST"/>
</dbReference>
<comment type="similarity">
    <text evidence="2">Belongs to the disease resistance NB-LRR family.</text>
</comment>
<dbReference type="SUPFAM" id="SSF52058">
    <property type="entry name" value="L domain-like"/>
    <property type="match status" value="1"/>
</dbReference>
<proteinExistence type="inferred from homology"/>
<dbReference type="EnsemblPlants" id="PGSC0003DMT400047578">
    <property type="protein sequence ID" value="PGSC0003DMT400047578"/>
    <property type="gene ID" value="PGSC0003DMG400018490"/>
</dbReference>
<evidence type="ECO:0000256" key="5">
    <source>
        <dbReference type="ARBA" id="ARBA00022741"/>
    </source>
</evidence>
<dbReference type="InterPro" id="IPR058922">
    <property type="entry name" value="WHD_DRP"/>
</dbReference>
<dbReference type="FunCoup" id="M1BL12">
    <property type="interactions" value="347"/>
</dbReference>
<accession>M1BL12</accession>
<evidence type="ECO:0000259" key="13">
    <source>
        <dbReference type="Pfam" id="PF23598"/>
    </source>
</evidence>
<dbReference type="Gene3D" id="1.10.10.10">
    <property type="entry name" value="Winged helix-like DNA-binding domain superfamily/Winged helix DNA-binding domain"/>
    <property type="match status" value="1"/>
</dbReference>
<dbReference type="Pfam" id="PF18052">
    <property type="entry name" value="Rx_N"/>
    <property type="match status" value="1"/>
</dbReference>
<dbReference type="PANTHER" id="PTHR23155">
    <property type="entry name" value="DISEASE RESISTANCE PROTEIN RP"/>
    <property type="match status" value="1"/>
</dbReference>
<dbReference type="GO" id="GO:0043531">
    <property type="term" value="F:ADP binding"/>
    <property type="evidence" value="ECO:0007669"/>
    <property type="project" value="InterPro"/>
</dbReference>
<sequence>MAESAVKILILSMEFVLDNPGYAIGGVRHEISKVKLELESIGSFIKDAEKCKNQNEGVCVWVVQVRDVAFEAEDIIDEFLYHVDSMKKSGFRGRLAGVFYLPKILWLRYKTALELKRIRSEIKDIAKRSKRYDLSHMEASSNAGSNSQSCCSCVQNIGESSLFIQNDEVIGIDKVKDSLLSSLEGEEAHRVVISIAGMGGSGKTTLVAKAYTSLTVRKNFDCCAWVSVSQNNTIEDLLKKLISEFFDEKEDLIPKNLKSMDYRQLVETLVKFLHKKRYIVVFDDVWNNNFWRQISVALPDDKNRSRVIITTRNEDIAAYPYGPGGTHFRSKPLADDYAWMLFCNKAFSSQPNCKCPPELEEIGRALVKKCEGLPLAIVALGGLMGSKDRSEMKWREVYDSLSWHISNNKLLDEVKTVMLLSFNDLPYYLKNCFLYCCRFPMGKWIGAGRLIRMWMAEGFLEEKNSLNSEEVGKIYLKELISRNLLQVVKHQSFIRPKTCKLHDLMWELARSISEKENFLSICGEEVLEKDEKRARRLSVYNVDGAVKMKGDLTHVRSFSMFNDKGESKFLLDDLLSRFRLLRVLELNDAKVDSLPNELGNLFNLRYLSLGGTGIKELPTSVNRLRNLQTLDIRRTEVNVLPNGITELHNLRHLLAYGKEISAEHFAYVRGVQVPGKLWKMKNLQVLNCIQANADIARKIVKMTKLRRIELTNVKEEHMKNLCLSIDKLKFLHHLLVMTVDANAILKLDDLSKTPSIFRKVILAGRMCKVPRWFSSMLNVMHLHLHWSHFPKDQDPIPCISQLPCLEHLVLVNAYASQKQLHFESGFQKLEDLHISCLPELDEMVFLEGVMPKLVRLHIHDCPKLKVVPQGLDYLTNLEQMNLKAASLELVENIRGKGSSNRSKVGRIPSIKHYYEVDGQHSCESLSYTLYPTGTSFSSSILIAF</sequence>
<feature type="domain" description="NB-ARC" evidence="10">
    <location>
        <begin position="173"/>
        <end position="349"/>
    </location>
</feature>
<evidence type="ECO:0000256" key="2">
    <source>
        <dbReference type="ARBA" id="ARBA00008894"/>
    </source>
</evidence>
<keyword evidence="9" id="KW-0472">Membrane</keyword>
<name>M1BL12_SOLTU</name>
<feature type="domain" description="Disease resistance R13L4/SHOC-2-like LRR" evidence="13">
    <location>
        <begin position="554"/>
        <end position="883"/>
    </location>
</feature>
<keyword evidence="7" id="KW-0067">ATP-binding</keyword>
<keyword evidence="3" id="KW-0433">Leucine-rich repeat</keyword>
<dbReference type="GO" id="GO:0009626">
    <property type="term" value="P:plant-type hypersensitive response"/>
    <property type="evidence" value="ECO:0007669"/>
    <property type="project" value="EnsemblPlants"/>
</dbReference>
<dbReference type="GO" id="GO:0005524">
    <property type="term" value="F:ATP binding"/>
    <property type="evidence" value="ECO:0007669"/>
    <property type="project" value="UniProtKB-KW"/>
</dbReference>
<gene>
    <name evidence="14" type="primary">LOC102579698</name>
</gene>
<dbReference type="SUPFAM" id="SSF52540">
    <property type="entry name" value="P-loop containing nucleoside triphosphate hydrolases"/>
    <property type="match status" value="1"/>
</dbReference>
<dbReference type="Gene3D" id="3.40.50.300">
    <property type="entry name" value="P-loop containing nucleotide triphosphate hydrolases"/>
    <property type="match status" value="1"/>
</dbReference>